<dbReference type="OrthoDB" id="9805337at2"/>
<dbReference type="PANTHER" id="PTHR13847:SF289">
    <property type="entry name" value="GLYCINE OXIDASE"/>
    <property type="match status" value="1"/>
</dbReference>
<feature type="domain" description="FAD dependent oxidoreductase" evidence="3">
    <location>
        <begin position="7"/>
        <end position="394"/>
    </location>
</feature>
<dbReference type="InterPro" id="IPR036188">
    <property type="entry name" value="FAD/NAD-bd_sf"/>
</dbReference>
<proteinExistence type="predicted"/>
<protein>
    <submittedName>
        <fullName evidence="4">Glycine/D-amino acid oxidase, deaminating</fullName>
    </submittedName>
</protein>
<evidence type="ECO:0000313" key="4">
    <source>
        <dbReference type="EMBL" id="EJB07151.1"/>
    </source>
</evidence>
<dbReference type="SUPFAM" id="SSF51905">
    <property type="entry name" value="FAD/NAD(P)-binding domain"/>
    <property type="match status" value="1"/>
</dbReference>
<dbReference type="SUPFAM" id="SSF54373">
    <property type="entry name" value="FAD-linked reductases, C-terminal domain"/>
    <property type="match status" value="1"/>
</dbReference>
<dbReference type="Pfam" id="PF01266">
    <property type="entry name" value="DAO"/>
    <property type="match status" value="1"/>
</dbReference>
<evidence type="ECO:0000259" key="3">
    <source>
        <dbReference type="Pfam" id="PF01266"/>
    </source>
</evidence>
<dbReference type="InterPro" id="IPR006076">
    <property type="entry name" value="FAD-dep_OxRdtase"/>
</dbReference>
<reference evidence="4 5" key="1">
    <citation type="submission" date="2012-02" db="EMBL/GenBank/DDBJ databases">
        <title>Improved High-Quality Draft Sequence of Rhizobium leguminosarum bv. trifolii WSM597.</title>
        <authorList>
            <consortium name="US DOE Joint Genome Institute"/>
            <person name="Lucas S."/>
            <person name="Han J."/>
            <person name="Lapidus A."/>
            <person name="Cheng J.-F."/>
            <person name="Goodwin L."/>
            <person name="Pitluck S."/>
            <person name="Peters L."/>
            <person name="Ovchinnikova G."/>
            <person name="Held B."/>
            <person name="Detter J.C."/>
            <person name="Han C."/>
            <person name="Tapia R."/>
            <person name="Land M."/>
            <person name="Hauser L."/>
            <person name="Kyrpides N."/>
            <person name="Ivanova N."/>
            <person name="Pagani I."/>
            <person name="Brau L."/>
            <person name="Yates R."/>
            <person name="O'Hara G."/>
            <person name="Rui T."/>
            <person name="Howieson J."/>
            <person name="Reeve W."/>
            <person name="Woyke T."/>
        </authorList>
    </citation>
    <scope>NUCLEOTIDE SEQUENCE [LARGE SCALE GENOMIC DNA]</scope>
    <source>
        <strain evidence="4 5">WSM597</strain>
    </source>
</reference>
<organism evidence="4 5">
    <name type="scientific">Rhizobium leguminosarum bv. trifolii WSM597</name>
    <dbReference type="NCBI Taxonomy" id="754764"/>
    <lineage>
        <taxon>Bacteria</taxon>
        <taxon>Pseudomonadati</taxon>
        <taxon>Pseudomonadota</taxon>
        <taxon>Alphaproteobacteria</taxon>
        <taxon>Hyphomicrobiales</taxon>
        <taxon>Rhizobiaceae</taxon>
        <taxon>Rhizobium/Agrobacterium group</taxon>
        <taxon>Rhizobium</taxon>
    </lineage>
</organism>
<sequence>MSIPKEVIVAGGGIVGMNCAIELQRQGCSVTVVDPRAPGDGCSFGNAGNVVAGAVVPFSMPGNLLKIPSWVLSPYGPLSISLLHLPRLMPWLLRWLKASHPTNVRQISKAMHALHTDTFDLYLPLLRELGEPDLIKREGQLYVSRRAHGADGDALSRALRTEAGIRIEAVSGGQIQDIAPALSKAYCSGIFFPENGFCANPHRLVQVLAAALVARGGRITRDALVGVERSSGGGGTAILKSGARQRYDGLVIAAGVWSNRLVELFGVRVPLEAERGYHITLPESGISLNLPVTNYDLNISVTPMEMGLRITGGAEFAGLDAKPGWHFVDRMLELGAMTFPGLQNSGASKWAGMRPSIPDGLPVLDRAPGERHVIFAFGNGHYGLTEAPMMAKLVKGLMMEEQPSIDISPYSISRFRRPPSPATGPSISGPQLLKKHR</sequence>
<dbReference type="RefSeq" id="WP_003592679.1">
    <property type="nucleotide sequence ID" value="NZ_JH719381.1"/>
</dbReference>
<feature type="region of interest" description="Disordered" evidence="2">
    <location>
        <begin position="410"/>
        <end position="437"/>
    </location>
</feature>
<evidence type="ECO:0000313" key="5">
    <source>
        <dbReference type="Proteomes" id="UP000005092"/>
    </source>
</evidence>
<dbReference type="Gene3D" id="3.30.9.10">
    <property type="entry name" value="D-Amino Acid Oxidase, subunit A, domain 2"/>
    <property type="match status" value="1"/>
</dbReference>
<dbReference type="Gene3D" id="3.50.50.60">
    <property type="entry name" value="FAD/NAD(P)-binding domain"/>
    <property type="match status" value="2"/>
</dbReference>
<dbReference type="AlphaFoldDB" id="I9XDJ2"/>
<dbReference type="Proteomes" id="UP000005092">
    <property type="component" value="Unassembled WGS sequence"/>
</dbReference>
<evidence type="ECO:0000256" key="1">
    <source>
        <dbReference type="ARBA" id="ARBA00023002"/>
    </source>
</evidence>
<keyword evidence="1" id="KW-0560">Oxidoreductase</keyword>
<gene>
    <name evidence="4" type="ORF">Rleg9DRAFT_6147</name>
</gene>
<dbReference type="EMBL" id="JH719381">
    <property type="protein sequence ID" value="EJB07151.1"/>
    <property type="molecule type" value="Genomic_DNA"/>
</dbReference>
<evidence type="ECO:0000256" key="2">
    <source>
        <dbReference type="SAM" id="MobiDB-lite"/>
    </source>
</evidence>
<dbReference type="PANTHER" id="PTHR13847">
    <property type="entry name" value="SARCOSINE DEHYDROGENASE-RELATED"/>
    <property type="match status" value="1"/>
</dbReference>
<name>I9XDJ2_RHILT</name>
<dbReference type="GO" id="GO:0016491">
    <property type="term" value="F:oxidoreductase activity"/>
    <property type="evidence" value="ECO:0007669"/>
    <property type="project" value="UniProtKB-KW"/>
</dbReference>
<accession>I9XDJ2</accession>
<dbReference type="HOGENOM" id="CLU_007884_9_0_5"/>
<dbReference type="GO" id="GO:0005737">
    <property type="term" value="C:cytoplasm"/>
    <property type="evidence" value="ECO:0007669"/>
    <property type="project" value="TreeGrafter"/>
</dbReference>